<dbReference type="RefSeq" id="WP_237870002.1">
    <property type="nucleotide sequence ID" value="NZ_JAKLTR010000003.1"/>
</dbReference>
<evidence type="ECO:0000256" key="6">
    <source>
        <dbReference type="ARBA" id="ARBA00022842"/>
    </source>
</evidence>
<dbReference type="EMBL" id="JAKLTR010000003">
    <property type="protein sequence ID" value="MCG2613997.1"/>
    <property type="molecule type" value="Genomic_DNA"/>
</dbReference>
<keyword evidence="9 12" id="KW-0413">Isomerase</keyword>
<dbReference type="Pfam" id="PF00293">
    <property type="entry name" value="NUDIX"/>
    <property type="match status" value="1"/>
</dbReference>
<dbReference type="NCBIfam" id="NF002995">
    <property type="entry name" value="PRK03759.1"/>
    <property type="match status" value="1"/>
</dbReference>
<evidence type="ECO:0000256" key="4">
    <source>
        <dbReference type="ARBA" id="ARBA00022490"/>
    </source>
</evidence>
<reference evidence="12" key="1">
    <citation type="submission" date="2022-01" db="EMBL/GenBank/DDBJ databases">
        <authorList>
            <person name="Jo J.-H."/>
            <person name="Im W.-T."/>
        </authorList>
    </citation>
    <scope>NUCLEOTIDE SEQUENCE</scope>
    <source>
        <strain evidence="12">NA20</strain>
    </source>
</reference>
<evidence type="ECO:0000313" key="12">
    <source>
        <dbReference type="EMBL" id="MCG2613997.1"/>
    </source>
</evidence>
<evidence type="ECO:0000256" key="3">
    <source>
        <dbReference type="ARBA" id="ARBA00012057"/>
    </source>
</evidence>
<dbReference type="PANTHER" id="PTHR10885:SF0">
    <property type="entry name" value="ISOPENTENYL-DIPHOSPHATE DELTA-ISOMERASE"/>
    <property type="match status" value="1"/>
</dbReference>
<keyword evidence="4" id="KW-0963">Cytoplasm</keyword>
<dbReference type="EC" id="5.3.3.2" evidence="3 10"/>
<protein>
    <recommendedName>
        <fullName evidence="3 10">Isopentenyl-diphosphate delta-isomerase</fullName>
        <ecNumber evidence="3 10">5.3.3.2</ecNumber>
    </recommendedName>
</protein>
<evidence type="ECO:0000256" key="8">
    <source>
        <dbReference type="ARBA" id="ARBA00023229"/>
    </source>
</evidence>
<dbReference type="PANTHER" id="PTHR10885">
    <property type="entry name" value="ISOPENTENYL-DIPHOSPHATE DELTA-ISOMERASE"/>
    <property type="match status" value="1"/>
</dbReference>
<comment type="similarity">
    <text evidence="2">Belongs to the IPP isomerase type 1 family.</text>
</comment>
<evidence type="ECO:0000256" key="2">
    <source>
        <dbReference type="ARBA" id="ARBA00007579"/>
    </source>
</evidence>
<sequence length="180" mass="21054">MQSATMIEEEVILVDEQDKELGTAGKMEVHEKALLHRAFSVFVFNKKGELLLQQRALHKYHSGGLWTNTCCSHPRPAEDTQAAAERRLQEEMGFHLPLQKVFDFVYKADFDNGLTEYEFDHVFVGEYEGTIDINEDEVLDYAYRPMSYLAETIGSMPEIYTAWFRVAFPRIEEWWRGKYK</sequence>
<dbReference type="InterPro" id="IPR015797">
    <property type="entry name" value="NUDIX_hydrolase-like_dom_sf"/>
</dbReference>
<evidence type="ECO:0000256" key="1">
    <source>
        <dbReference type="ARBA" id="ARBA00004826"/>
    </source>
</evidence>
<organism evidence="12 13">
    <name type="scientific">Terrimonas ginsenosidimutans</name>
    <dbReference type="NCBI Taxonomy" id="2908004"/>
    <lineage>
        <taxon>Bacteria</taxon>
        <taxon>Pseudomonadati</taxon>
        <taxon>Bacteroidota</taxon>
        <taxon>Chitinophagia</taxon>
        <taxon>Chitinophagales</taxon>
        <taxon>Chitinophagaceae</taxon>
        <taxon>Terrimonas</taxon>
    </lineage>
</organism>
<keyword evidence="6" id="KW-0460">Magnesium</keyword>
<dbReference type="HAMAP" id="MF_00202">
    <property type="entry name" value="Idi"/>
    <property type="match status" value="1"/>
</dbReference>
<dbReference type="InterPro" id="IPR011876">
    <property type="entry name" value="IsopentenylPP_isomerase_typ1"/>
</dbReference>
<evidence type="ECO:0000256" key="9">
    <source>
        <dbReference type="ARBA" id="ARBA00023235"/>
    </source>
</evidence>
<dbReference type="CDD" id="cd02885">
    <property type="entry name" value="NUDIX_IPP_Isomerase"/>
    <property type="match status" value="1"/>
</dbReference>
<dbReference type="InterPro" id="IPR056375">
    <property type="entry name" value="Idi_bact"/>
</dbReference>
<dbReference type="SUPFAM" id="SSF55811">
    <property type="entry name" value="Nudix"/>
    <property type="match status" value="1"/>
</dbReference>
<keyword evidence="5" id="KW-0479">Metal-binding</keyword>
<dbReference type="Proteomes" id="UP001165367">
    <property type="component" value="Unassembled WGS sequence"/>
</dbReference>
<dbReference type="Gene3D" id="3.90.79.10">
    <property type="entry name" value="Nucleoside Triphosphate Pyrophosphohydrolase"/>
    <property type="match status" value="1"/>
</dbReference>
<keyword evidence="13" id="KW-1185">Reference proteome</keyword>
<name>A0ABS9KNT8_9BACT</name>
<keyword evidence="7" id="KW-0464">Manganese</keyword>
<evidence type="ECO:0000313" key="13">
    <source>
        <dbReference type="Proteomes" id="UP001165367"/>
    </source>
</evidence>
<dbReference type="PIRSF" id="PIRSF018427">
    <property type="entry name" value="Isopntndiph_ism"/>
    <property type="match status" value="1"/>
</dbReference>
<dbReference type="PROSITE" id="PS51462">
    <property type="entry name" value="NUDIX"/>
    <property type="match status" value="1"/>
</dbReference>
<evidence type="ECO:0000256" key="5">
    <source>
        <dbReference type="ARBA" id="ARBA00022723"/>
    </source>
</evidence>
<accession>A0ABS9KNT8</accession>
<comment type="pathway">
    <text evidence="1">Isoprenoid biosynthesis; dimethylallyl diphosphate biosynthesis; dimethylallyl diphosphate from isopentenyl diphosphate: step 1/1.</text>
</comment>
<evidence type="ECO:0000256" key="7">
    <source>
        <dbReference type="ARBA" id="ARBA00023211"/>
    </source>
</evidence>
<proteinExistence type="inferred from homology"/>
<dbReference type="InterPro" id="IPR000086">
    <property type="entry name" value="NUDIX_hydrolase_dom"/>
</dbReference>
<comment type="caution">
    <text evidence="12">The sequence shown here is derived from an EMBL/GenBank/DDBJ whole genome shotgun (WGS) entry which is preliminary data.</text>
</comment>
<feature type="domain" description="Nudix hydrolase" evidence="11">
    <location>
        <begin position="34"/>
        <end position="166"/>
    </location>
</feature>
<evidence type="ECO:0000256" key="10">
    <source>
        <dbReference type="NCBIfam" id="TIGR02150"/>
    </source>
</evidence>
<keyword evidence="8" id="KW-0414">Isoprene biosynthesis</keyword>
<gene>
    <name evidence="12" type="primary">idi</name>
    <name evidence="12" type="ORF">LZZ85_06880</name>
</gene>
<dbReference type="GO" id="GO:0004452">
    <property type="term" value="F:isopentenyl-diphosphate delta-isomerase activity"/>
    <property type="evidence" value="ECO:0007669"/>
    <property type="project" value="UniProtKB-EC"/>
</dbReference>
<dbReference type="NCBIfam" id="TIGR02150">
    <property type="entry name" value="IPP_isom_1"/>
    <property type="match status" value="1"/>
</dbReference>
<evidence type="ECO:0000259" key="11">
    <source>
        <dbReference type="PROSITE" id="PS51462"/>
    </source>
</evidence>